<keyword evidence="10" id="KW-1185">Reference proteome</keyword>
<gene>
    <name evidence="9" type="primary">LOC100729015</name>
</gene>
<evidence type="ECO:0000256" key="6">
    <source>
        <dbReference type="ARBA" id="ARBA00022807"/>
    </source>
</evidence>
<keyword evidence="4" id="KW-0833">Ubl conjugation pathway</keyword>
<feature type="region of interest" description="Disordered" evidence="7">
    <location>
        <begin position="1113"/>
        <end position="1160"/>
    </location>
</feature>
<feature type="compositionally biased region" description="Basic and acidic residues" evidence="7">
    <location>
        <begin position="1007"/>
        <end position="1016"/>
    </location>
</feature>
<feature type="compositionally biased region" description="Basic and acidic residues" evidence="7">
    <location>
        <begin position="1141"/>
        <end position="1160"/>
    </location>
</feature>
<dbReference type="Pfam" id="PF00443">
    <property type="entry name" value="UCH"/>
    <property type="match status" value="1"/>
</dbReference>
<dbReference type="Ensembl" id="ENSCPOT00000020026.2">
    <property type="protein sequence ID" value="ENSCPOP00000020508.2"/>
    <property type="gene ID" value="ENSCPOG00000026696.2"/>
</dbReference>
<dbReference type="eggNOG" id="KOG1865">
    <property type="taxonomic scope" value="Eukaryota"/>
</dbReference>
<dbReference type="GO" id="GO:0006508">
    <property type="term" value="P:proteolysis"/>
    <property type="evidence" value="ECO:0007669"/>
    <property type="project" value="UniProtKB-KW"/>
</dbReference>
<feature type="compositionally biased region" description="Polar residues" evidence="7">
    <location>
        <begin position="1123"/>
        <end position="1132"/>
    </location>
</feature>
<dbReference type="VEuPathDB" id="HostDB:ENSCPOG00000026696"/>
<dbReference type="AlphaFoldDB" id="H0WBY9"/>
<dbReference type="Bgee" id="ENSCPOG00000026696">
    <property type="expression patterns" value="Expressed in testis and 4 other cell types or tissues"/>
</dbReference>
<protein>
    <recommendedName>
        <fullName evidence="2">ubiquitinyl hydrolase 1</fullName>
        <ecNumber evidence="2">3.4.19.12</ecNumber>
    </recommendedName>
</protein>
<dbReference type="Gene3D" id="3.90.70.10">
    <property type="entry name" value="Cysteine proteinases"/>
    <property type="match status" value="1"/>
</dbReference>
<name>H0WBY9_CAVPO</name>
<dbReference type="GeneTree" id="ENSGT00940000154596"/>
<dbReference type="EMBL" id="AAKN02056905">
    <property type="status" value="NOT_ANNOTATED_CDS"/>
    <property type="molecule type" value="Genomic_DNA"/>
</dbReference>
<dbReference type="GO" id="GO:0004843">
    <property type="term" value="F:cysteine-type deubiquitinase activity"/>
    <property type="evidence" value="ECO:0007669"/>
    <property type="project" value="UniProtKB-EC"/>
</dbReference>
<dbReference type="PROSITE" id="PS50235">
    <property type="entry name" value="USP_3"/>
    <property type="match status" value="1"/>
</dbReference>
<dbReference type="SUPFAM" id="SSF54001">
    <property type="entry name" value="Cysteine proteinases"/>
    <property type="match status" value="1"/>
</dbReference>
<evidence type="ECO:0000259" key="8">
    <source>
        <dbReference type="PROSITE" id="PS50235"/>
    </source>
</evidence>
<dbReference type="InterPro" id="IPR018200">
    <property type="entry name" value="USP_CS"/>
</dbReference>
<dbReference type="FunFam" id="3.90.70.10:FF:000119">
    <property type="entry name" value="Ubiquitin specific peptidase 36"/>
    <property type="match status" value="1"/>
</dbReference>
<dbReference type="GO" id="GO:0005634">
    <property type="term" value="C:nucleus"/>
    <property type="evidence" value="ECO:0007669"/>
    <property type="project" value="TreeGrafter"/>
</dbReference>
<sequence length="1260" mass="139746">MTFVDRADSSDSSDHRNQRSHCEAASTADLGAGSADQSAESSSLSDVSIHTLSLGPVLGAVYSESIVAGKSELSPPKDQGSYCDGIPPPQKILFPPEKICLKWQQSHRVGAGLQNLGNTCFVNAALQCLTYTPPLANYMLSREHTKTCHAGGFCVMCIMQAHIIQALSHPGDAIKPIAVISELQGIASHFRFGNQEDAHEFLQYTLDAMQKACLQGSYELDRHTQATTLIYQIFGGYLRSRVKCLNCRGVSDTFDLYLDVTLEIQDVRSVNEALAQFVKPEQLEGENCYKCSKCNSMVPASKSLSIHRPSNVLTLTLKGFSNCTGSKIAKIVKYPEHLNIRAYMSQPSGEAMQYSLYAVLVHTGSKCCVGHYFSYVKASNGLWYQMNDFMVSPSDISSVLSQQAYILFYIRTYDVKHGGEVTAHFPCHPCQFSSHPDTHQCTSTKEQAAPGFNGPQLPSHMTRNLPYWNRIRAPIDTSGSSTWSPGGNPKVNRPRPVQASTSVPNRIQLFPHSMLSSIQFLKTSQCTDIAVTQLRNKRKGIWSEAVMNQSYRTQCISGQIPEHLQVHPVIIQHEHCIQSCHRHHWAVSHFGKASATSHCDHFSFYTILYFLGRVICEDMSGNSHLHGTVSTPDGPQDPMLGIEFVCTHLSEAMHALWPSTCALICSLKNPLLHSGLLPCPRGCGSDLLSGDYLTSELPRERREAGNVPGMEQSLFGDLTAELEAVSVSAGSHDEVDPIASLCEMFKKLLLTPEISLKSMRDVMSETSSAITDVSLPFVKKLCNKNQTSTGADPVYEPCDAGKVTQDCSKVKGLLPESLRHSGLVGTVEQLSLAPFTQSEGRREPGPLVSLRGEQCGDTGAQTQNTGECANALPSTQPQSTPGTHPEGDPVHSHVKGCSQVQVVQKIPDHRPQKISSRTRCDHEGYHNHHDCSSTWEDGSCDRKWLCYARKHSKPECHAVQHRSANQHPLCCGDRVTPGEPCVLSRYSSHHSQTWGGAEQDWSPYRPSGREHRRLPEKSDPKKMWWDQCRNLNRYTPYEGRQRSVKRSHKDSSQARKGQELPALLWEWTGFHSPHTGASPPFPLHPECYPQEKAAFGADHSGRSLSHGICGRETMRSGKRRYQSAESICNGGSTPKKACRSLPRDPEEPNKSKAKHHEQEHRCLLDTDLPVVQSDTQPCRYQKKRHSENFGTEPGLHSPKTTSCETVDDVWRPQGSSLLADGLPVEGFGLFQMEKKPLKLDSRTDRYQYGQGKKRFVELRR</sequence>
<keyword evidence="5" id="KW-0378">Hydrolase</keyword>
<reference evidence="9" key="3">
    <citation type="submission" date="2025-09" db="UniProtKB">
        <authorList>
            <consortium name="Ensembl"/>
        </authorList>
    </citation>
    <scope>IDENTIFICATION</scope>
    <source>
        <strain evidence="9">2N</strain>
    </source>
</reference>
<evidence type="ECO:0000313" key="9">
    <source>
        <dbReference type="Ensembl" id="ENSCPOP00000020508.2"/>
    </source>
</evidence>
<evidence type="ECO:0000256" key="3">
    <source>
        <dbReference type="ARBA" id="ARBA00022670"/>
    </source>
</evidence>
<feature type="region of interest" description="Disordered" evidence="7">
    <location>
        <begin position="992"/>
        <end position="1016"/>
    </location>
</feature>
<dbReference type="InterPro" id="IPR028889">
    <property type="entry name" value="USP"/>
</dbReference>
<reference evidence="10" key="1">
    <citation type="journal article" date="2011" name="Nature">
        <title>A high-resolution map of human evolutionary constraint using 29 mammals.</title>
        <authorList>
            <person name="Lindblad-Toh K."/>
            <person name="Garber M."/>
            <person name="Zuk O."/>
            <person name="Lin M.F."/>
            <person name="Parker B.J."/>
            <person name="Washietl S."/>
            <person name="Kheradpour P."/>
            <person name="Ernst J."/>
            <person name="Jordan G."/>
            <person name="Mauceli E."/>
            <person name="Ward L.D."/>
            <person name="Lowe C.B."/>
            <person name="Holloway A.K."/>
            <person name="Clamp M."/>
            <person name="Gnerre S."/>
            <person name="Alfoldi J."/>
            <person name="Beal K."/>
            <person name="Chang J."/>
            <person name="Clawson H."/>
            <person name="Cuff J."/>
            <person name="Di Palma F."/>
            <person name="Fitzgerald S."/>
            <person name="Flicek P."/>
            <person name="Guttman M."/>
            <person name="Hubisz M.J."/>
            <person name="Jaffe D.B."/>
            <person name="Jungreis I."/>
            <person name="Kent W.J."/>
            <person name="Kostka D."/>
            <person name="Lara M."/>
            <person name="Martins A.L."/>
            <person name="Massingham T."/>
            <person name="Moltke I."/>
            <person name="Raney B.J."/>
            <person name="Rasmussen M.D."/>
            <person name="Robinson J."/>
            <person name="Stark A."/>
            <person name="Vilella A.J."/>
            <person name="Wen J."/>
            <person name="Xie X."/>
            <person name="Zody M.C."/>
            <person name="Baldwin J."/>
            <person name="Bloom T."/>
            <person name="Chin C.W."/>
            <person name="Heiman D."/>
            <person name="Nicol R."/>
            <person name="Nusbaum C."/>
            <person name="Young S."/>
            <person name="Wilkinson J."/>
            <person name="Worley K.C."/>
            <person name="Kovar C.L."/>
            <person name="Muzny D.M."/>
            <person name="Gibbs R.A."/>
            <person name="Cree A."/>
            <person name="Dihn H.H."/>
            <person name="Fowler G."/>
            <person name="Jhangiani S."/>
            <person name="Joshi V."/>
            <person name="Lee S."/>
            <person name="Lewis L.R."/>
            <person name="Nazareth L.V."/>
            <person name="Okwuonu G."/>
            <person name="Santibanez J."/>
            <person name="Warren W.C."/>
            <person name="Mardis E.R."/>
            <person name="Weinstock G.M."/>
            <person name="Wilson R.K."/>
            <person name="Delehaunty K."/>
            <person name="Dooling D."/>
            <person name="Fronik C."/>
            <person name="Fulton L."/>
            <person name="Fulton B."/>
            <person name="Graves T."/>
            <person name="Minx P."/>
            <person name="Sodergren E."/>
            <person name="Birney E."/>
            <person name="Margulies E.H."/>
            <person name="Herrero J."/>
            <person name="Green E.D."/>
            <person name="Haussler D."/>
            <person name="Siepel A."/>
            <person name="Goldman N."/>
            <person name="Pollard K.S."/>
            <person name="Pedersen J.S."/>
            <person name="Lander E.S."/>
            <person name="Kellis M."/>
        </authorList>
    </citation>
    <scope>NUCLEOTIDE SEQUENCE [LARGE SCALE GENOMIC DNA]</scope>
    <source>
        <strain evidence="10">2N</strain>
    </source>
</reference>
<dbReference type="GO" id="GO:0016579">
    <property type="term" value="P:protein deubiquitination"/>
    <property type="evidence" value="ECO:0007669"/>
    <property type="project" value="InterPro"/>
</dbReference>
<dbReference type="InterPro" id="IPR050164">
    <property type="entry name" value="Peptidase_C19"/>
</dbReference>
<dbReference type="EMBL" id="AAKN02056906">
    <property type="status" value="NOT_ANNOTATED_CDS"/>
    <property type="molecule type" value="Genomic_DNA"/>
</dbReference>
<evidence type="ECO:0000256" key="1">
    <source>
        <dbReference type="ARBA" id="ARBA00000707"/>
    </source>
</evidence>
<feature type="compositionally biased region" description="Basic and acidic residues" evidence="7">
    <location>
        <begin position="1"/>
        <end position="22"/>
    </location>
</feature>
<dbReference type="PROSITE" id="PS00972">
    <property type="entry name" value="USP_1"/>
    <property type="match status" value="1"/>
</dbReference>
<feature type="domain" description="USP" evidence="8">
    <location>
        <begin position="111"/>
        <end position="412"/>
    </location>
</feature>
<keyword evidence="6" id="KW-0788">Thiol protease</keyword>
<organism evidence="9 10">
    <name type="scientific">Cavia porcellus</name>
    <name type="common">Guinea pig</name>
    <dbReference type="NCBI Taxonomy" id="10141"/>
    <lineage>
        <taxon>Eukaryota</taxon>
        <taxon>Metazoa</taxon>
        <taxon>Chordata</taxon>
        <taxon>Craniata</taxon>
        <taxon>Vertebrata</taxon>
        <taxon>Euteleostomi</taxon>
        <taxon>Mammalia</taxon>
        <taxon>Eutheria</taxon>
        <taxon>Euarchontoglires</taxon>
        <taxon>Glires</taxon>
        <taxon>Rodentia</taxon>
        <taxon>Hystricomorpha</taxon>
        <taxon>Caviidae</taxon>
        <taxon>Cavia</taxon>
    </lineage>
</organism>
<feature type="compositionally biased region" description="Polar residues" evidence="7">
    <location>
        <begin position="859"/>
        <end position="882"/>
    </location>
</feature>
<feature type="region of interest" description="Disordered" evidence="7">
    <location>
        <begin position="1178"/>
        <end position="1202"/>
    </location>
</feature>
<dbReference type="PROSITE" id="PS00973">
    <property type="entry name" value="USP_2"/>
    <property type="match status" value="1"/>
</dbReference>
<feature type="region of interest" description="Disordered" evidence="7">
    <location>
        <begin position="478"/>
        <end position="498"/>
    </location>
</feature>
<evidence type="ECO:0000313" key="10">
    <source>
        <dbReference type="Proteomes" id="UP000005447"/>
    </source>
</evidence>
<dbReference type="CDD" id="cd02661">
    <property type="entry name" value="Peptidase_C19E"/>
    <property type="match status" value="1"/>
</dbReference>
<evidence type="ECO:0000256" key="5">
    <source>
        <dbReference type="ARBA" id="ARBA00022801"/>
    </source>
</evidence>
<proteinExistence type="predicted"/>
<keyword evidence="3" id="KW-0645">Protease</keyword>
<dbReference type="InterPro" id="IPR001394">
    <property type="entry name" value="Peptidase_C19_UCH"/>
</dbReference>
<evidence type="ECO:0000256" key="7">
    <source>
        <dbReference type="SAM" id="MobiDB-lite"/>
    </source>
</evidence>
<dbReference type="Proteomes" id="UP000005447">
    <property type="component" value="Unassembled WGS sequence"/>
</dbReference>
<evidence type="ECO:0000256" key="2">
    <source>
        <dbReference type="ARBA" id="ARBA00012759"/>
    </source>
</evidence>
<dbReference type="GO" id="GO:0042981">
    <property type="term" value="P:regulation of apoptotic process"/>
    <property type="evidence" value="ECO:0007669"/>
    <property type="project" value="TreeGrafter"/>
</dbReference>
<dbReference type="PANTHER" id="PTHR24006">
    <property type="entry name" value="UBIQUITIN CARBOXYL-TERMINAL HYDROLASE"/>
    <property type="match status" value="1"/>
</dbReference>
<dbReference type="PANTHER" id="PTHR24006:SF727">
    <property type="entry name" value="UBIQUITIN CARBOXYL-TERMINAL HYDROLASE 42"/>
    <property type="match status" value="1"/>
</dbReference>
<dbReference type="InterPro" id="IPR038765">
    <property type="entry name" value="Papain-like_cys_pep_sf"/>
</dbReference>
<dbReference type="HOGENOM" id="CLU_005541_1_0_1"/>
<reference evidence="9" key="2">
    <citation type="submission" date="2025-08" db="UniProtKB">
        <authorList>
            <consortium name="Ensembl"/>
        </authorList>
    </citation>
    <scope>IDENTIFICATION</scope>
    <source>
        <strain evidence="9">2N</strain>
    </source>
</reference>
<feature type="region of interest" description="Disordered" evidence="7">
    <location>
        <begin position="1"/>
        <end position="39"/>
    </location>
</feature>
<dbReference type="STRING" id="10141.ENSCPOP00000020508"/>
<dbReference type="InParanoid" id="H0WBY9"/>
<dbReference type="EC" id="3.4.19.12" evidence="2"/>
<comment type="catalytic activity">
    <reaction evidence="1">
        <text>Thiol-dependent hydrolysis of ester, thioester, amide, peptide and isopeptide bonds formed by the C-terminal Gly of ubiquitin (a 76-residue protein attached to proteins as an intracellular targeting signal).</text>
        <dbReference type="EC" id="3.4.19.12"/>
    </reaction>
</comment>
<accession>H0WBY9</accession>
<evidence type="ECO:0000256" key="4">
    <source>
        <dbReference type="ARBA" id="ARBA00022786"/>
    </source>
</evidence>
<dbReference type="GO" id="GO:0005829">
    <property type="term" value="C:cytosol"/>
    <property type="evidence" value="ECO:0007669"/>
    <property type="project" value="TreeGrafter"/>
</dbReference>
<feature type="region of interest" description="Disordered" evidence="7">
    <location>
        <begin position="834"/>
        <end position="893"/>
    </location>
</feature>